<feature type="region of interest" description="Disordered" evidence="1">
    <location>
        <begin position="20"/>
        <end position="51"/>
    </location>
</feature>
<dbReference type="Proteomes" id="UP000746503">
    <property type="component" value="Unassembled WGS sequence"/>
</dbReference>
<proteinExistence type="predicted"/>
<gene>
    <name evidence="2" type="ORF">HCJ92_20985</name>
</gene>
<accession>A0ABX1AUL6</accession>
<organism evidence="2 3">
    <name type="scientific">Streptomyces spiramenti</name>
    <dbReference type="NCBI Taxonomy" id="2720606"/>
    <lineage>
        <taxon>Bacteria</taxon>
        <taxon>Bacillati</taxon>
        <taxon>Actinomycetota</taxon>
        <taxon>Actinomycetes</taxon>
        <taxon>Kitasatosporales</taxon>
        <taxon>Streptomycetaceae</taxon>
        <taxon>Streptomyces</taxon>
    </lineage>
</organism>
<name>A0ABX1AUL6_9ACTN</name>
<evidence type="ECO:0000313" key="2">
    <source>
        <dbReference type="EMBL" id="NJP68700.1"/>
    </source>
</evidence>
<evidence type="ECO:0000313" key="3">
    <source>
        <dbReference type="Proteomes" id="UP000746503"/>
    </source>
</evidence>
<evidence type="ECO:0000256" key="1">
    <source>
        <dbReference type="SAM" id="MobiDB-lite"/>
    </source>
</evidence>
<comment type="caution">
    <text evidence="2">The sequence shown here is derived from an EMBL/GenBank/DDBJ whole genome shotgun (WGS) entry which is preliminary data.</text>
</comment>
<dbReference type="RefSeq" id="WP_167935184.1">
    <property type="nucleotide sequence ID" value="NZ_JAAVJB010000260.1"/>
</dbReference>
<feature type="compositionally biased region" description="Basic and acidic residues" evidence="1">
    <location>
        <begin position="20"/>
        <end position="36"/>
    </location>
</feature>
<protein>
    <submittedName>
        <fullName evidence="2">Uncharacterized protein</fullName>
    </submittedName>
</protein>
<reference evidence="2 3" key="1">
    <citation type="submission" date="2020-03" db="EMBL/GenBank/DDBJ databases">
        <title>Draft genome of Streptomyces sp. ventii, isolated from the Axial Seamount in the Pacific Ocean, and resequencing of the two type strains Streptomyces lonarensis strain NCL 716 and Streptomyces bohaiensis strain 11A07.</title>
        <authorList>
            <person name="Loughran R.M."/>
            <person name="Pfannmuller K.M."/>
            <person name="Wasson B.J."/>
            <person name="Deadmond M.C."/>
            <person name="Paddock B.E."/>
            <person name="Koyack M.J."/>
            <person name="Gallegos D.A."/>
            <person name="Mitchell E.A."/>
            <person name="Ushijima B."/>
            <person name="Saw J.H."/>
            <person name="Mcphail K.L."/>
            <person name="Videau P."/>
        </authorList>
    </citation>
    <scope>NUCLEOTIDE SEQUENCE [LARGE SCALE GENOMIC DNA]</scope>
    <source>
        <strain evidence="3">5675061</strain>
    </source>
</reference>
<sequence length="69" mass="7973">MLEYQLHRQHVRDLTAEMAEVRSAQRERRERRERRAAAGTRTAAPSPTVERPALAVPATDRLRRALRIA</sequence>
<keyword evidence="3" id="KW-1185">Reference proteome</keyword>
<dbReference type="EMBL" id="JAAVJB010000260">
    <property type="protein sequence ID" value="NJP68700.1"/>
    <property type="molecule type" value="Genomic_DNA"/>
</dbReference>